<comment type="caution">
    <text evidence="5">The sequence shown here is derived from an EMBL/GenBank/DDBJ whole genome shotgun (WGS) entry which is preliminary data.</text>
</comment>
<dbReference type="GO" id="GO:0009653">
    <property type="term" value="P:anatomical structure morphogenesis"/>
    <property type="evidence" value="ECO:0007669"/>
    <property type="project" value="UniProtKB-ARBA"/>
</dbReference>
<evidence type="ECO:0000259" key="3">
    <source>
        <dbReference type="PROSITE" id="PS50842"/>
    </source>
</evidence>
<dbReference type="InterPro" id="IPR009009">
    <property type="entry name" value="RlpA-like_DPBB"/>
</dbReference>
<dbReference type="EMBL" id="BSYR01000002">
    <property type="protein sequence ID" value="GMI63954.1"/>
    <property type="molecule type" value="Genomic_DNA"/>
</dbReference>
<evidence type="ECO:0000313" key="5">
    <source>
        <dbReference type="EMBL" id="GMI63954.1"/>
    </source>
</evidence>
<dbReference type="Gene3D" id="2.40.40.10">
    <property type="entry name" value="RlpA-like domain"/>
    <property type="match status" value="1"/>
</dbReference>
<feature type="domain" description="Expansin-like EG45" evidence="3">
    <location>
        <begin position="46"/>
        <end position="150"/>
    </location>
</feature>
<dbReference type="Pfam" id="PF03330">
    <property type="entry name" value="DPBB_1"/>
    <property type="match status" value="1"/>
</dbReference>
<dbReference type="Proteomes" id="UP001165190">
    <property type="component" value="Unassembled WGS sequence"/>
</dbReference>
<accession>A0A9W7GQP4</accession>
<dbReference type="Pfam" id="PF01357">
    <property type="entry name" value="Expansin_C"/>
    <property type="match status" value="1"/>
</dbReference>
<dbReference type="InterPro" id="IPR007118">
    <property type="entry name" value="Expan_Lol_pI"/>
</dbReference>
<dbReference type="PROSITE" id="PS50843">
    <property type="entry name" value="EXPANSIN_CBD"/>
    <property type="match status" value="1"/>
</dbReference>
<protein>
    <submittedName>
        <fullName evidence="5">Expansin-like B1</fullName>
    </submittedName>
</protein>
<evidence type="ECO:0000313" key="6">
    <source>
        <dbReference type="Proteomes" id="UP001165190"/>
    </source>
</evidence>
<evidence type="ECO:0000259" key="4">
    <source>
        <dbReference type="PROSITE" id="PS50843"/>
    </source>
</evidence>
<keyword evidence="2" id="KW-0732">Signal</keyword>
<evidence type="ECO:0000256" key="2">
    <source>
        <dbReference type="SAM" id="SignalP"/>
    </source>
</evidence>
<gene>
    <name evidence="5" type="ORF">HRI_000064700</name>
</gene>
<feature type="signal peptide" evidence="2">
    <location>
        <begin position="1"/>
        <end position="24"/>
    </location>
</feature>
<dbReference type="SMART" id="SM00837">
    <property type="entry name" value="DPBB_1"/>
    <property type="match status" value="1"/>
</dbReference>
<dbReference type="AlphaFoldDB" id="A0A9W7GQP4"/>
<dbReference type="InterPro" id="IPR007117">
    <property type="entry name" value="Expansin_CBD"/>
</dbReference>
<dbReference type="InterPro" id="IPR036749">
    <property type="entry name" value="Expansin_CBD_sf"/>
</dbReference>
<dbReference type="InterPro" id="IPR007112">
    <property type="entry name" value="Expansin/allergen_DPBB_dom"/>
</dbReference>
<organism evidence="5 6">
    <name type="scientific">Hibiscus trionum</name>
    <name type="common">Flower of an hour</name>
    <dbReference type="NCBI Taxonomy" id="183268"/>
    <lineage>
        <taxon>Eukaryota</taxon>
        <taxon>Viridiplantae</taxon>
        <taxon>Streptophyta</taxon>
        <taxon>Embryophyta</taxon>
        <taxon>Tracheophyta</taxon>
        <taxon>Spermatophyta</taxon>
        <taxon>Magnoliopsida</taxon>
        <taxon>eudicotyledons</taxon>
        <taxon>Gunneridae</taxon>
        <taxon>Pentapetalae</taxon>
        <taxon>rosids</taxon>
        <taxon>malvids</taxon>
        <taxon>Malvales</taxon>
        <taxon>Malvaceae</taxon>
        <taxon>Malvoideae</taxon>
        <taxon>Hibiscus</taxon>
    </lineage>
</organism>
<keyword evidence="6" id="KW-1185">Reference proteome</keyword>
<evidence type="ECO:0000256" key="1">
    <source>
        <dbReference type="RuleBase" id="RU003460"/>
    </source>
</evidence>
<name>A0A9W7GQP4_HIBTR</name>
<comment type="similarity">
    <text evidence="1">Belongs to the expansin family.</text>
</comment>
<feature type="chain" id="PRO_5040767197" evidence="2">
    <location>
        <begin position="25"/>
        <end position="251"/>
    </location>
</feature>
<dbReference type="PRINTS" id="PR01225">
    <property type="entry name" value="EXPANSNFAMLY"/>
</dbReference>
<dbReference type="CDD" id="cd22277">
    <property type="entry name" value="DPBB_EXLB_N"/>
    <property type="match status" value="1"/>
</dbReference>
<dbReference type="PANTHER" id="PTHR31692">
    <property type="entry name" value="EXPANSIN-B3"/>
    <property type="match status" value="1"/>
</dbReference>
<proteinExistence type="inferred from homology"/>
<feature type="domain" description="Expansin-like CBD" evidence="4">
    <location>
        <begin position="164"/>
        <end position="246"/>
    </location>
</feature>
<dbReference type="OrthoDB" id="5823761at2759"/>
<dbReference type="Gene3D" id="2.60.40.760">
    <property type="entry name" value="Expansin, cellulose-binding-like domain"/>
    <property type="match status" value="1"/>
</dbReference>
<dbReference type="SUPFAM" id="SSF49590">
    <property type="entry name" value="PHL pollen allergen"/>
    <property type="match status" value="1"/>
</dbReference>
<sequence length="251" mass="27844">MGYSFEFHYCFVSIMVLLSTLCYSQDDFVKSRATYYGSPDCLGSPKGACGYGEYGRTVNDANVAVVSCRLYKNGTGCGACYQVRCTNPQLCTDDGVNIVVTDYGEGDNTDFILSPRAYGRMAQSNKAGELYAYGVVEVQYKRIPCRYGGYKLQFKVHEHSKYPNYLAIVVLYQAGRTEILDAQVWQADCKEWIGMRRAYGAVFDTTSPPSGYVSLRFQVSGSAGVYWVEASNALPSNWEAGVAYESDVQLE</sequence>
<dbReference type="PROSITE" id="PS50842">
    <property type="entry name" value="EXPANSIN_EG45"/>
    <property type="match status" value="1"/>
</dbReference>
<dbReference type="SUPFAM" id="SSF50685">
    <property type="entry name" value="Barwin-like endoglucanases"/>
    <property type="match status" value="1"/>
</dbReference>
<reference evidence="5" key="1">
    <citation type="submission" date="2023-05" db="EMBL/GenBank/DDBJ databases">
        <title>Genome and transcriptome analyses reveal genes involved in the formation of fine ridges on petal epidermal cells in Hibiscus trionum.</title>
        <authorList>
            <person name="Koshimizu S."/>
            <person name="Masuda S."/>
            <person name="Ishii T."/>
            <person name="Shirasu K."/>
            <person name="Hoshino A."/>
            <person name="Arita M."/>
        </authorList>
    </citation>
    <scope>NUCLEOTIDE SEQUENCE</scope>
    <source>
        <strain evidence="5">Hamamatsu line</strain>
    </source>
</reference>
<dbReference type="PANTHER" id="PTHR31692:SF2">
    <property type="entry name" value="EXPANSIN-LIKE B1"/>
    <property type="match status" value="1"/>
</dbReference>
<dbReference type="InterPro" id="IPR036908">
    <property type="entry name" value="RlpA-like_sf"/>
</dbReference>
<dbReference type="GO" id="GO:0005576">
    <property type="term" value="C:extracellular region"/>
    <property type="evidence" value="ECO:0007669"/>
    <property type="project" value="InterPro"/>
</dbReference>